<feature type="compositionally biased region" description="Polar residues" evidence="1">
    <location>
        <begin position="1054"/>
        <end position="1072"/>
    </location>
</feature>
<accession>A0ABU6JYZ6</accession>
<feature type="signal peptide" evidence="2">
    <location>
        <begin position="1"/>
        <end position="35"/>
    </location>
</feature>
<dbReference type="Gene3D" id="2.160.20.10">
    <property type="entry name" value="Single-stranded right-handed beta-helix, Pectin lyase-like"/>
    <property type="match status" value="1"/>
</dbReference>
<evidence type="ECO:0000313" key="4">
    <source>
        <dbReference type="EMBL" id="MEC5384646.1"/>
    </source>
</evidence>
<proteinExistence type="predicted"/>
<feature type="compositionally biased region" description="Low complexity" evidence="1">
    <location>
        <begin position="1976"/>
        <end position="1985"/>
    </location>
</feature>
<evidence type="ECO:0000259" key="3">
    <source>
        <dbReference type="SMART" id="SM00912"/>
    </source>
</evidence>
<feature type="region of interest" description="Disordered" evidence="1">
    <location>
        <begin position="2057"/>
        <end position="2115"/>
    </location>
</feature>
<dbReference type="Pfam" id="PF13332">
    <property type="entry name" value="Fil_haemagg_2"/>
    <property type="match status" value="5"/>
</dbReference>
<dbReference type="InterPro" id="IPR012334">
    <property type="entry name" value="Pectin_lyas_fold"/>
</dbReference>
<dbReference type="InterPro" id="IPR025157">
    <property type="entry name" value="Hemagglutinin_rpt"/>
</dbReference>
<feature type="compositionally biased region" description="Low complexity" evidence="1">
    <location>
        <begin position="2057"/>
        <end position="2067"/>
    </location>
</feature>
<dbReference type="RefSeq" id="WP_327597618.1">
    <property type="nucleotide sequence ID" value="NZ_JAYXHS010000001.1"/>
</dbReference>
<gene>
    <name evidence="4" type="ORF">VVD49_02870</name>
</gene>
<feature type="chain" id="PRO_5046826798" evidence="2">
    <location>
        <begin position="36"/>
        <end position="2115"/>
    </location>
</feature>
<evidence type="ECO:0000313" key="5">
    <source>
        <dbReference type="Proteomes" id="UP001331561"/>
    </source>
</evidence>
<dbReference type="EMBL" id="JAYXHS010000001">
    <property type="protein sequence ID" value="MEC5384646.1"/>
    <property type="molecule type" value="Genomic_DNA"/>
</dbReference>
<comment type="caution">
    <text evidence="4">The sequence shown here is derived from an EMBL/GenBank/DDBJ whole genome shotgun (WGS) entry which is preliminary data.</text>
</comment>
<feature type="region of interest" description="Disordered" evidence="1">
    <location>
        <begin position="1613"/>
        <end position="1633"/>
    </location>
</feature>
<feature type="region of interest" description="Disordered" evidence="1">
    <location>
        <begin position="1782"/>
        <end position="1830"/>
    </location>
</feature>
<feature type="compositionally biased region" description="Polar residues" evidence="1">
    <location>
        <begin position="2088"/>
        <end position="2104"/>
    </location>
</feature>
<dbReference type="SMART" id="SM00912">
    <property type="entry name" value="Haemagg_act"/>
    <property type="match status" value="1"/>
</dbReference>
<name>A0ABU6JYZ6_9RHOO</name>
<feature type="domain" description="Filamentous haemagglutinin FhaB/tRNA nuclease CdiA-like TPS" evidence="3">
    <location>
        <begin position="54"/>
        <end position="176"/>
    </location>
</feature>
<dbReference type="SUPFAM" id="SSF51126">
    <property type="entry name" value="Pectin lyase-like"/>
    <property type="match status" value="1"/>
</dbReference>
<sequence>MKTTNRTSNRTPLRLTAVSIAMIQAALLTPSLGWAADPAGMSAANGNTGVSLAPNGVPVVNIANPNAAGVSHNQYNQFNVDNRGAVLNNGDMSQVTRNSQLAGQVYGNPNLASQAKIIVNEVVSPNRSQLNGYIEVLGGKANVVVANPFGISCNGCGFINTDRASLTTGTPVFGANGSLTGFQVNGGDVQISGLGLDGKAQSFFDIVTRSVKIDAQVNAQDLNISTGSGNWDYTNRSGNMNTAAGGTPEYAVDSTALGGMYANRIKIVASEAGVGVRMLGDAAATAADFTIDAAGKVQLAGRLSAQGNLAVAGAGIDVSGSNASLATHGNLSLAAGNAAINLNDATLTADGALNVSAASLNDASTNATRFSGGDANLNVTGAANITGANWGAGGKLSAAAGSLTLTNSSAYSGSDLSLASTNGKLDLGAASLKSVGNMSLAAQGGKLVAAGGGSGVNAAGNLNLAASGAVENGAQMISGGDVSLNAASLTNTGLLQAAGNENLSVATLNNSGSLLSAGTTLKGNSLDNSGTIQGTQNLAVQLASSLDNRAAGKLVSTGALSINGGSGTLATLNNAGLIEAGTANLNATTQINSGTVIANRTSLVAATLDNSGKIQGTQNVDVQLSSNLNNRASGAITSDDSLAIHGAALINAGVIQAANGATLSGTSLSNQGVDAAILTSTTGNNAGSINVTGALNNDGLIYGNGNLSLTAGSINNASTGGVSSGNGDLNLTTTAGNVDNHGALYAGNKLSVLTRTGTSAWDFINHRSGAVGGTNLDFKVGNFTNYNEIIATNKIDIDTRGNFTNTISNDAEGMPTVTTRTDYINGNGYVSGMQPAAGTSASEGPFNVYVQNYWNSGGGQYNIVYTSTVRTSEVLSNATGLQSAKLIGGNAIALNIGGTGSNVGSLISAPDVTITTPNPFENRSINLTTTTTNKLWMSDITGSDWDLYVPQTLTEYNYLLNATGASLYPIAESGNVTCWCNVGGLSGGYPSFSESMIGQQTTIWPRLSAGGETDWNNARASAYAYVTTTGSTPASAQIKANSLVINGSLSNIGTTRSNENRTPSAPGVTTTPGAGVYVPGARGQTFSGLNTALPTNPNGFFVTSKNPNSQYLIESNPRFSQGAGGYGSEYLFSLFGYDPNLIQKRLGDANYEAKLIRDELIAQTGRNLLAGYDSSAAQMQALMDSAYAQSYALGLQIGQPLTAAQAASLKSDLVWMVEQEVNGQKVLAPVVYLAAATRDAIATGAVIDAKVIVASGDSFRNIGGTIIASDALTVKTTGDIVNTSGTIKGGNIALTSTKGSIRNDIAITDAAADGKSNGQVGRQGSIEATGSLKEDAKRDIVIAGSSTSAGGNMSLKAGDNINVRSVVNEQSVAADNVSKASIAAGKLTIDAGNDVKLAGADVKAREAASIKAGRDVVLDTVEKHTSTLTGSSEIGANSNSWTATRTDTTKQIGTTLDVGSNLNVKSGRDVTVAGSTVNVAGDATVDAKRNLNIIDRQDKSVATTTSRTESIDSGMGGVSFNDTKTTTVPTTTTSVGSGINIGGNGTLKAGNTLTVKGSDVATGGNLDLNAKSIKVLAGENSVDTVSHTESKSQGMSMSANANGSGFGYTNSKTTTDETGSSSTARVSTLTSGGNITRTATDKITDQGTQITTGGDFTQKAKSIEMLAAENKQSGTSTSHTDSNSVGISVQYGFGTAYEDAKKGSAAGTVSAAGGATVGIDYAHQTKDSNSSSNASQAVVTTVKSGGKISSTSTLDTRLEGADLSSKGDTEISARKLTVDAARNTTSSTNSSSQTDVGARVSVDMSGKPGGEVSASHSNEQGSSDSSTAVVGKINAGGNLKIKTSGDTNLEGTQLGAKGDAQIDAGGSVNMTAANNTDNSSSSNYSAGGTVGASKDAANATVNYSGGSEDNKSSTAVTGSITAGNNISITSGKNVKLEGTDLTSGKDTTIDAKGKVDVLAATSTTESNKSQLNVTVSGQGSKGQSGFKHDGKDIGTAAVTGSGSDASSTTQKVSNIKTGGNLNVKSGGKTTLEGTQGDVGGKATLTAGGGVVQKDVVSSSKDSSTAGGISIVSGKGGPLGAAGMKHGSHSSTATTSVSIKENQANKTKAASATTSK</sequence>
<keyword evidence="5" id="KW-1185">Reference proteome</keyword>
<feature type="compositionally biased region" description="Polar residues" evidence="1">
    <location>
        <begin position="1814"/>
        <end position="1828"/>
    </location>
</feature>
<evidence type="ECO:0000256" key="1">
    <source>
        <dbReference type="SAM" id="MobiDB-lite"/>
    </source>
</evidence>
<dbReference type="InterPro" id="IPR008638">
    <property type="entry name" value="FhaB/CdiA-like_TPS"/>
</dbReference>
<evidence type="ECO:0000256" key="2">
    <source>
        <dbReference type="SAM" id="SignalP"/>
    </source>
</evidence>
<organism evidence="4 5">
    <name type="scientific">Uliginosibacterium silvisoli</name>
    <dbReference type="NCBI Taxonomy" id="3114758"/>
    <lineage>
        <taxon>Bacteria</taxon>
        <taxon>Pseudomonadati</taxon>
        <taxon>Pseudomonadota</taxon>
        <taxon>Betaproteobacteria</taxon>
        <taxon>Rhodocyclales</taxon>
        <taxon>Zoogloeaceae</taxon>
        <taxon>Uliginosibacterium</taxon>
    </lineage>
</organism>
<dbReference type="NCBIfam" id="TIGR01901">
    <property type="entry name" value="adhes_NPXG"/>
    <property type="match status" value="1"/>
</dbReference>
<reference evidence="4 5" key="1">
    <citation type="submission" date="2024-01" db="EMBL/GenBank/DDBJ databases">
        <title>Uliginosibacterium soil sp. nov.</title>
        <authorList>
            <person name="Lv Y."/>
        </authorList>
    </citation>
    <scope>NUCLEOTIDE SEQUENCE [LARGE SCALE GENOMIC DNA]</scope>
    <source>
        <strain evidence="4 5">H3</strain>
    </source>
</reference>
<keyword evidence="2" id="KW-0732">Signal</keyword>
<feature type="region of interest" description="Disordered" evidence="1">
    <location>
        <begin position="1504"/>
        <end position="1531"/>
    </location>
</feature>
<feature type="compositionally biased region" description="Low complexity" evidence="1">
    <location>
        <begin position="1783"/>
        <end position="1792"/>
    </location>
</feature>
<dbReference type="InterPro" id="IPR011050">
    <property type="entry name" value="Pectin_lyase_fold/virulence"/>
</dbReference>
<feature type="compositionally biased region" description="Low complexity" evidence="1">
    <location>
        <begin position="2105"/>
        <end position="2115"/>
    </location>
</feature>
<dbReference type="Proteomes" id="UP001331561">
    <property type="component" value="Unassembled WGS sequence"/>
</dbReference>
<protein>
    <submittedName>
        <fullName evidence="4">Hemagglutinin repeat-containing protein</fullName>
    </submittedName>
</protein>
<feature type="compositionally biased region" description="Polar residues" evidence="1">
    <location>
        <begin position="1998"/>
        <end position="2020"/>
    </location>
</feature>
<dbReference type="Pfam" id="PF05860">
    <property type="entry name" value="TPS"/>
    <property type="match status" value="1"/>
</dbReference>
<feature type="region of interest" description="Disordered" evidence="1">
    <location>
        <begin position="1969"/>
        <end position="2020"/>
    </location>
</feature>
<feature type="region of interest" description="Disordered" evidence="1">
    <location>
        <begin position="1054"/>
        <end position="1074"/>
    </location>
</feature>